<reference evidence="13 14" key="1">
    <citation type="submission" date="2018-06" db="EMBL/GenBank/DDBJ databases">
        <authorList>
            <consortium name="Pathogen Informatics"/>
            <person name="Doyle S."/>
        </authorList>
    </citation>
    <scope>NUCLEOTIDE SEQUENCE [LARGE SCALE GENOMIC DNA]</scope>
    <source>
        <strain evidence="13 14">NCTC13296</strain>
    </source>
</reference>
<dbReference type="Pfam" id="PF01642">
    <property type="entry name" value="MM_CoA_mutase"/>
    <property type="match status" value="1"/>
</dbReference>
<dbReference type="GO" id="GO:0031419">
    <property type="term" value="F:cobalamin binding"/>
    <property type="evidence" value="ECO:0007669"/>
    <property type="project" value="UniProtKB-KW"/>
</dbReference>
<dbReference type="FunFam" id="3.20.20.240:FF:000001">
    <property type="entry name" value="Probable methylmalonyl-coa mutase"/>
    <property type="match status" value="1"/>
</dbReference>
<evidence type="ECO:0000256" key="10">
    <source>
        <dbReference type="ARBA" id="ARBA00023285"/>
    </source>
</evidence>
<keyword evidence="7" id="KW-0846">Cobalamin</keyword>
<protein>
    <recommendedName>
        <fullName evidence="11">Probable methylmalonyl-CoA mutase large subunit</fullName>
        <ecNumber evidence="6">5.4.99.2</ecNumber>
    </recommendedName>
</protein>
<evidence type="ECO:0000256" key="8">
    <source>
        <dbReference type="ARBA" id="ARBA00022723"/>
    </source>
</evidence>
<dbReference type="InterPro" id="IPR058549">
    <property type="entry name" value="MeMalonylCoA_mutase_a/b_site"/>
</dbReference>
<keyword evidence="10" id="KW-0170">Cobalt</keyword>
<dbReference type="GO" id="GO:0005737">
    <property type="term" value="C:cytoplasm"/>
    <property type="evidence" value="ECO:0007669"/>
    <property type="project" value="TreeGrafter"/>
</dbReference>
<evidence type="ECO:0000256" key="5">
    <source>
        <dbReference type="ARBA" id="ARBA00011870"/>
    </source>
</evidence>
<proteinExistence type="inferred from homology"/>
<evidence type="ECO:0000256" key="3">
    <source>
        <dbReference type="ARBA" id="ARBA00003359"/>
    </source>
</evidence>
<dbReference type="Proteomes" id="UP000254569">
    <property type="component" value="Unassembled WGS sequence"/>
</dbReference>
<evidence type="ECO:0000259" key="12">
    <source>
        <dbReference type="PROSITE" id="PS51332"/>
    </source>
</evidence>
<dbReference type="NCBIfam" id="TIGR00641">
    <property type="entry name" value="acid_CoA_mut_N"/>
    <property type="match status" value="1"/>
</dbReference>
<dbReference type="SUPFAM" id="SSF52242">
    <property type="entry name" value="Cobalamin (vitamin B12)-binding domain"/>
    <property type="match status" value="1"/>
</dbReference>
<comment type="function">
    <text evidence="3">Catalyzes the isomerization of succinyl-CoA to methylmalonyl-CoA during synthesis of propionate from tricarboxylic acid-cycle intermediates.</text>
</comment>
<dbReference type="EMBL" id="UGVI01000001">
    <property type="protein sequence ID" value="SUE13922.1"/>
    <property type="molecule type" value="Genomic_DNA"/>
</dbReference>
<dbReference type="Pfam" id="PF02310">
    <property type="entry name" value="B12-binding"/>
    <property type="match status" value="1"/>
</dbReference>
<dbReference type="AlphaFoldDB" id="A0A379LVN4"/>
<dbReference type="CDD" id="cd02071">
    <property type="entry name" value="MM_CoA_mut_B12_BD"/>
    <property type="match status" value="1"/>
</dbReference>
<evidence type="ECO:0000256" key="1">
    <source>
        <dbReference type="ARBA" id="ARBA00000290"/>
    </source>
</evidence>
<evidence type="ECO:0000256" key="9">
    <source>
        <dbReference type="ARBA" id="ARBA00023235"/>
    </source>
</evidence>
<dbReference type="NCBIfam" id="NF006944">
    <property type="entry name" value="PRK09426.1"/>
    <property type="match status" value="1"/>
</dbReference>
<comment type="similarity">
    <text evidence="4">Belongs to the methylmalonyl-CoA mutase family.</text>
</comment>
<dbReference type="InterPro" id="IPR016176">
    <property type="entry name" value="Cbl-dep_enz_cat"/>
</dbReference>
<evidence type="ECO:0000313" key="13">
    <source>
        <dbReference type="EMBL" id="SUE13922.1"/>
    </source>
</evidence>
<dbReference type="GO" id="GO:0004494">
    <property type="term" value="F:methylmalonyl-CoA mutase activity"/>
    <property type="evidence" value="ECO:0007669"/>
    <property type="project" value="UniProtKB-EC"/>
</dbReference>
<sequence length="748" mass="80395">MSIEHEIGSFADVPLTDPAAPAPAAPTAEQAAALVESVAEANNYSTEDVVWSTPEGIDVKPVYTKADRDAVVAEGYPLGSYPGLAPFVRGPYPTMYVNQPWTIRQYAGFSTAAESNAFYRRNLAAGQKGLSVAFDLATHRGYDSDHPRVQGDVGMAGVAIDSILDMRQLFDGIDLSQVSVSMTMNGAVLPILALYVVAAEEQGVKPEQLAGTIQNDILKEFMVRNTYIYPPKPSMRIISDIFAYTSTKMPRFNSISISGYHIQEAGATADLELAYTLADGMEYIRAGLDAGMDVDKFAPRLSFFWAIGMNFFMEVAKLRAGRLLWSELVEKFGAKNPKSKSLRTHSQTSGWSLTAQDVFNNVARTCVEAMAATQGHTQSLHTNALDEALALPTDFSARIARNTQLLLQQESGTTRPIDPWGGSHYVEWLTHELANKARAHIAEVEAAGGMAQAISEGIPKLRIEEAAARTQARIDSGRQPVIGVNKYQVTEDHEIEVLKVENSRVRAEQLAKLEQLRADRDEDATRAALEALTRAAGAHSQGLENNLLALAIDAARAKATVGEISDALEKVFGRHQAEIRTISGVYRDEAGKATNITAATELVEKFAEEEGRRPRILVAKMGQDGHDRGQKVIATAFADLGFDVDVGPLFQTPEEVAQQAADNDVHVIGVSSLAAGHLTLVPALKQALAEVGREDIMVVVGGVIPPGDFDELYAAGAAAIFPPGTVIADAASGLLTKLAAQLGHHLGG</sequence>
<dbReference type="CDD" id="cd03679">
    <property type="entry name" value="MM_CoA_mutase_alpha_like"/>
    <property type="match status" value="1"/>
</dbReference>
<dbReference type="InterPro" id="IPR006159">
    <property type="entry name" value="Acid_CoA_mut_C"/>
</dbReference>
<dbReference type="SUPFAM" id="SSF51703">
    <property type="entry name" value="Cobalamin (vitamin B12)-dependent enzymes"/>
    <property type="match status" value="1"/>
</dbReference>
<keyword evidence="14" id="KW-1185">Reference proteome</keyword>
<evidence type="ECO:0000256" key="11">
    <source>
        <dbReference type="ARBA" id="ARBA00073558"/>
    </source>
</evidence>
<comment type="catalytic activity">
    <reaction evidence="1">
        <text>(R)-methylmalonyl-CoA = succinyl-CoA</text>
        <dbReference type="Rhea" id="RHEA:22888"/>
        <dbReference type="ChEBI" id="CHEBI:57292"/>
        <dbReference type="ChEBI" id="CHEBI:57326"/>
        <dbReference type="EC" id="5.4.99.2"/>
    </reaction>
</comment>
<dbReference type="PROSITE" id="PS51332">
    <property type="entry name" value="B12_BINDING"/>
    <property type="match status" value="1"/>
</dbReference>
<evidence type="ECO:0000313" key="14">
    <source>
        <dbReference type="Proteomes" id="UP000254569"/>
    </source>
</evidence>
<dbReference type="PANTHER" id="PTHR48101">
    <property type="entry name" value="METHYLMALONYL-COA MUTASE, MITOCHONDRIAL-RELATED"/>
    <property type="match status" value="1"/>
</dbReference>
<dbReference type="GO" id="GO:0046872">
    <property type="term" value="F:metal ion binding"/>
    <property type="evidence" value="ECO:0007669"/>
    <property type="project" value="UniProtKB-KW"/>
</dbReference>
<evidence type="ECO:0000256" key="6">
    <source>
        <dbReference type="ARBA" id="ARBA00012398"/>
    </source>
</evidence>
<comment type="subunit">
    <text evidence="5">Heterodimer of an alpha and a beta chain.</text>
</comment>
<dbReference type="PANTHER" id="PTHR48101:SF4">
    <property type="entry name" value="METHYLMALONYL-COA MUTASE, MITOCHONDRIAL"/>
    <property type="match status" value="1"/>
</dbReference>
<dbReference type="EC" id="5.4.99.2" evidence="6"/>
<dbReference type="OrthoDB" id="9762378at2"/>
<feature type="domain" description="B12-binding" evidence="12">
    <location>
        <begin position="613"/>
        <end position="745"/>
    </location>
</feature>
<dbReference type="InterPro" id="IPR006099">
    <property type="entry name" value="MeMalonylCoA_mutase_a/b_cat"/>
</dbReference>
<gene>
    <name evidence="13" type="primary">mutB</name>
    <name evidence="13" type="ORF">NCTC13296_00753</name>
</gene>
<keyword evidence="9 13" id="KW-0413">Isomerase</keyword>
<keyword evidence="8" id="KW-0479">Metal-binding</keyword>
<evidence type="ECO:0000256" key="2">
    <source>
        <dbReference type="ARBA" id="ARBA00001922"/>
    </source>
</evidence>
<dbReference type="InterPro" id="IPR006098">
    <property type="entry name" value="MMCoA_mutase_a_cat"/>
</dbReference>
<dbReference type="NCBIfam" id="TIGR00640">
    <property type="entry name" value="acid_CoA_mut_C"/>
    <property type="match status" value="1"/>
</dbReference>
<dbReference type="Gene3D" id="3.40.50.280">
    <property type="entry name" value="Cobalamin-binding domain"/>
    <property type="match status" value="1"/>
</dbReference>
<dbReference type="PROSITE" id="PS00544">
    <property type="entry name" value="METMALONYL_COA_MUTASE"/>
    <property type="match status" value="1"/>
</dbReference>
<dbReference type="FunFam" id="3.40.50.280:FF:000002">
    <property type="entry name" value="Methylmalonyl-CoA mutase, mitochondrial"/>
    <property type="match status" value="1"/>
</dbReference>
<dbReference type="InterPro" id="IPR036724">
    <property type="entry name" value="Cobalamin-bd_sf"/>
</dbReference>
<accession>A0A379LVN4</accession>
<dbReference type="Gene3D" id="3.20.20.240">
    <property type="entry name" value="Methylmalonyl-CoA mutase"/>
    <property type="match status" value="1"/>
</dbReference>
<evidence type="ECO:0000256" key="4">
    <source>
        <dbReference type="ARBA" id="ARBA00008465"/>
    </source>
</evidence>
<dbReference type="RefSeq" id="WP_064064867.1">
    <property type="nucleotide sequence ID" value="NZ_CP101467.1"/>
</dbReference>
<comment type="cofactor">
    <cofactor evidence="2">
        <name>adenosylcob(III)alamin</name>
        <dbReference type="ChEBI" id="CHEBI:18408"/>
    </cofactor>
</comment>
<name>A0A379LVN4_9NOCA</name>
<evidence type="ECO:0000256" key="7">
    <source>
        <dbReference type="ARBA" id="ARBA00022628"/>
    </source>
</evidence>
<dbReference type="GO" id="GO:0019678">
    <property type="term" value="P:propionate metabolic process, methylmalonyl pathway"/>
    <property type="evidence" value="ECO:0007669"/>
    <property type="project" value="TreeGrafter"/>
</dbReference>
<organism evidence="13 14">
    <name type="scientific">Rhodococcus gordoniae</name>
    <dbReference type="NCBI Taxonomy" id="223392"/>
    <lineage>
        <taxon>Bacteria</taxon>
        <taxon>Bacillati</taxon>
        <taxon>Actinomycetota</taxon>
        <taxon>Actinomycetes</taxon>
        <taxon>Mycobacteriales</taxon>
        <taxon>Nocardiaceae</taxon>
        <taxon>Rhodococcus</taxon>
    </lineage>
</organism>
<dbReference type="InterPro" id="IPR006158">
    <property type="entry name" value="Cobalamin-bd"/>
</dbReference>